<dbReference type="Pfam" id="PF00383">
    <property type="entry name" value="dCMP_cyt_deam_1"/>
    <property type="match status" value="1"/>
</dbReference>
<dbReference type="Gene3D" id="3.40.140.10">
    <property type="entry name" value="Cytidine Deaminase, domain 2"/>
    <property type="match status" value="1"/>
</dbReference>
<dbReference type="RefSeq" id="WP_132416994.1">
    <property type="nucleotide sequence ID" value="NZ_SKFG01000003.1"/>
</dbReference>
<organism evidence="4 5">
    <name type="scientific">Paenibacillus albiflavus</name>
    <dbReference type="NCBI Taxonomy" id="2545760"/>
    <lineage>
        <taxon>Bacteria</taxon>
        <taxon>Bacillati</taxon>
        <taxon>Bacillota</taxon>
        <taxon>Bacilli</taxon>
        <taxon>Bacillales</taxon>
        <taxon>Paenibacillaceae</taxon>
        <taxon>Paenibacillus</taxon>
    </lineage>
</organism>
<evidence type="ECO:0000313" key="4">
    <source>
        <dbReference type="EMBL" id="TCZ79336.1"/>
    </source>
</evidence>
<dbReference type="GO" id="GO:0052717">
    <property type="term" value="F:tRNA-specific adenosine-34 deaminase activity"/>
    <property type="evidence" value="ECO:0007669"/>
    <property type="project" value="TreeGrafter"/>
</dbReference>
<dbReference type="InterPro" id="IPR016192">
    <property type="entry name" value="APOBEC/CMP_deaminase_Zn-bd"/>
</dbReference>
<evidence type="ECO:0000259" key="3">
    <source>
        <dbReference type="PROSITE" id="PS51747"/>
    </source>
</evidence>
<dbReference type="PROSITE" id="PS00903">
    <property type="entry name" value="CYT_DCMP_DEAMINASES_1"/>
    <property type="match status" value="1"/>
</dbReference>
<sequence length="168" mass="19238">MEEDRKYLLAAFEEAEKSMREGTYPIGAVLVNSIGEIVSKGRNKVFSECDTTAHAEVDAIRKASVIMLDIENKKYKKRELTLYTTCEPCPMCSGAILLSFSIKRVVWAANDISMGAMRKLKQEPFFIDRFSDISIEAAPIKELEDRQRKMMAEFFSNRGRLRTEWHDG</sequence>
<keyword evidence="1" id="KW-0479">Metal-binding</keyword>
<dbReference type="GO" id="GO:0008270">
    <property type="term" value="F:zinc ion binding"/>
    <property type="evidence" value="ECO:0007669"/>
    <property type="project" value="InterPro"/>
</dbReference>
<keyword evidence="5" id="KW-1185">Reference proteome</keyword>
<dbReference type="PANTHER" id="PTHR11079">
    <property type="entry name" value="CYTOSINE DEAMINASE FAMILY MEMBER"/>
    <property type="match status" value="1"/>
</dbReference>
<dbReference type="Proteomes" id="UP000295418">
    <property type="component" value="Unassembled WGS sequence"/>
</dbReference>
<dbReference type="PROSITE" id="PS51747">
    <property type="entry name" value="CYT_DCMP_DEAMINASES_2"/>
    <property type="match status" value="1"/>
</dbReference>
<dbReference type="GO" id="GO:0002100">
    <property type="term" value="P:tRNA wobble adenosine to inosine editing"/>
    <property type="evidence" value="ECO:0007669"/>
    <property type="project" value="TreeGrafter"/>
</dbReference>
<protein>
    <submittedName>
        <fullName evidence="4">Nucleoside deaminase</fullName>
    </submittedName>
</protein>
<evidence type="ECO:0000313" key="5">
    <source>
        <dbReference type="Proteomes" id="UP000295418"/>
    </source>
</evidence>
<dbReference type="PANTHER" id="PTHR11079:SF202">
    <property type="entry name" value="TRNA-SPECIFIC ADENOSINE DEAMINASE"/>
    <property type="match status" value="1"/>
</dbReference>
<dbReference type="CDD" id="cd01285">
    <property type="entry name" value="nucleoside_deaminase"/>
    <property type="match status" value="1"/>
</dbReference>
<evidence type="ECO:0000256" key="2">
    <source>
        <dbReference type="ARBA" id="ARBA00022833"/>
    </source>
</evidence>
<evidence type="ECO:0000256" key="1">
    <source>
        <dbReference type="ARBA" id="ARBA00022723"/>
    </source>
</evidence>
<dbReference type="OrthoDB" id="9802676at2"/>
<comment type="caution">
    <text evidence="4">The sequence shown here is derived from an EMBL/GenBank/DDBJ whole genome shotgun (WGS) entry which is preliminary data.</text>
</comment>
<proteinExistence type="predicted"/>
<name>A0A4R4EGW7_9BACL</name>
<dbReference type="AlphaFoldDB" id="A0A4R4EGW7"/>
<dbReference type="SUPFAM" id="SSF53927">
    <property type="entry name" value="Cytidine deaminase-like"/>
    <property type="match status" value="1"/>
</dbReference>
<dbReference type="EMBL" id="SKFG01000003">
    <property type="protein sequence ID" value="TCZ79336.1"/>
    <property type="molecule type" value="Genomic_DNA"/>
</dbReference>
<dbReference type="InterPro" id="IPR016193">
    <property type="entry name" value="Cytidine_deaminase-like"/>
</dbReference>
<keyword evidence="2" id="KW-0862">Zinc</keyword>
<dbReference type="InterPro" id="IPR002125">
    <property type="entry name" value="CMP_dCMP_dom"/>
</dbReference>
<gene>
    <name evidence="4" type="ORF">E0485_05605</name>
</gene>
<accession>A0A4R4EGW7</accession>
<reference evidence="4 5" key="1">
    <citation type="submission" date="2019-03" db="EMBL/GenBank/DDBJ databases">
        <authorList>
            <person name="Kim M.K.M."/>
        </authorList>
    </citation>
    <scope>NUCLEOTIDE SEQUENCE [LARGE SCALE GENOMIC DNA]</scope>
    <source>
        <strain evidence="4 5">18JY21-1</strain>
    </source>
</reference>
<feature type="domain" description="CMP/dCMP-type deaminase" evidence="3">
    <location>
        <begin position="2"/>
        <end position="128"/>
    </location>
</feature>